<organism evidence="1 2">
    <name type="scientific">Mycena alexandri</name>
    <dbReference type="NCBI Taxonomy" id="1745969"/>
    <lineage>
        <taxon>Eukaryota</taxon>
        <taxon>Fungi</taxon>
        <taxon>Dikarya</taxon>
        <taxon>Basidiomycota</taxon>
        <taxon>Agaricomycotina</taxon>
        <taxon>Agaricomycetes</taxon>
        <taxon>Agaricomycetidae</taxon>
        <taxon>Agaricales</taxon>
        <taxon>Marasmiineae</taxon>
        <taxon>Mycenaceae</taxon>
        <taxon>Mycena</taxon>
    </lineage>
</organism>
<evidence type="ECO:0000313" key="2">
    <source>
        <dbReference type="Proteomes" id="UP001218188"/>
    </source>
</evidence>
<comment type="caution">
    <text evidence="1">The sequence shown here is derived from an EMBL/GenBank/DDBJ whole genome shotgun (WGS) entry which is preliminary data.</text>
</comment>
<sequence length="277" mass="30880">MFTEISKNSPTQCPPGTGTWTLQTGVLKNRVVACRSIRSYIVRCLEEVGMMYTEISKNSPTQCPPGAGSWALDAVTQTGVLKNRVVEAFLCLRSLPVRLKSVPYLVLMGPQTVPQGRVGNWSGLAIADTKVDKWLLVAWFNRRPRAYFWPLATADFFQDQDQDAGPSGRCFRTFLWIMYHSWVHVHLPVPVVDPYPDPRILYYFARFVTPGAANEACELDANTICVRRIGFACGRTATKPPFPSKGPHALFSGAQTPRLPDSHQNTVRSFSTVTTLL</sequence>
<dbReference type="AlphaFoldDB" id="A0AAD6S6R4"/>
<protein>
    <submittedName>
        <fullName evidence="1">Uncharacterized protein</fullName>
    </submittedName>
</protein>
<name>A0AAD6S6R4_9AGAR</name>
<proteinExistence type="predicted"/>
<gene>
    <name evidence="1" type="ORF">C8F04DRAFT_1194642</name>
</gene>
<reference evidence="1" key="1">
    <citation type="submission" date="2023-03" db="EMBL/GenBank/DDBJ databases">
        <title>Massive genome expansion in bonnet fungi (Mycena s.s.) driven by repeated elements and novel gene families across ecological guilds.</title>
        <authorList>
            <consortium name="Lawrence Berkeley National Laboratory"/>
            <person name="Harder C.B."/>
            <person name="Miyauchi S."/>
            <person name="Viragh M."/>
            <person name="Kuo A."/>
            <person name="Thoen E."/>
            <person name="Andreopoulos B."/>
            <person name="Lu D."/>
            <person name="Skrede I."/>
            <person name="Drula E."/>
            <person name="Henrissat B."/>
            <person name="Morin E."/>
            <person name="Kohler A."/>
            <person name="Barry K."/>
            <person name="LaButti K."/>
            <person name="Morin E."/>
            <person name="Salamov A."/>
            <person name="Lipzen A."/>
            <person name="Mereny Z."/>
            <person name="Hegedus B."/>
            <person name="Baldrian P."/>
            <person name="Stursova M."/>
            <person name="Weitz H."/>
            <person name="Taylor A."/>
            <person name="Grigoriev I.V."/>
            <person name="Nagy L.G."/>
            <person name="Martin F."/>
            <person name="Kauserud H."/>
        </authorList>
    </citation>
    <scope>NUCLEOTIDE SEQUENCE</scope>
    <source>
        <strain evidence="1">CBHHK200</strain>
    </source>
</reference>
<dbReference type="EMBL" id="JARJCM010000213">
    <property type="protein sequence ID" value="KAJ7022231.1"/>
    <property type="molecule type" value="Genomic_DNA"/>
</dbReference>
<evidence type="ECO:0000313" key="1">
    <source>
        <dbReference type="EMBL" id="KAJ7022231.1"/>
    </source>
</evidence>
<dbReference type="Proteomes" id="UP001218188">
    <property type="component" value="Unassembled WGS sequence"/>
</dbReference>
<accession>A0AAD6S6R4</accession>
<keyword evidence="2" id="KW-1185">Reference proteome</keyword>